<dbReference type="InterPro" id="IPR002401">
    <property type="entry name" value="Cyt_P450_E_grp-I"/>
</dbReference>
<proteinExistence type="inferred from homology"/>
<sequence>MLITYLLMALAAILLAWRVVYVLYFHSLAKYPGPLLARLTDLYYAYYAWKGDIHLKIYEDHQIYGDFLRYGPNLVLVCSAPGLHDIYGTGSASSVIKSGHYVPLEHKAPSTFTARDRKDHLRRRRIVSQTLSDKAQRGYKERITRHVNKLCDVLYPESQPAGTWTAPLDMANWCNYLTFDIMSDVVFSAYYNLLGSDRFRYITDMISKSNIRMSVLVIIPWLTSFNFDHYCFKASIIARLRFLKFVIRCVRERVERGKNKGMSIEMPEDSVSGGAGGDVFEALDTAKDFKTGESLKPDELASESITLIVAGSETSSTAIASVLFYVADNKDVYDRVAAEVRSCPDDDSLPSCTYLRACIDEAMRMSPPNGAVLGREVTAPAGLLVDGSRVGTGCNMGVGIYAIHHDARYYKDPFVYNPTRWLEDYGSGDSIERARYAFTPFSIGMRSCVGKSLAYHEIATTIGTILRRGGFCFADGELGLVGRGKKGAVGGRHRENEFQLHEHIAGHKNGPWLQFAPCGI</sequence>
<dbReference type="CDD" id="cd11061">
    <property type="entry name" value="CYP67-like"/>
    <property type="match status" value="1"/>
</dbReference>
<organism evidence="10 11">
    <name type="scientific">Fusarium albosuccineum</name>
    <dbReference type="NCBI Taxonomy" id="1237068"/>
    <lineage>
        <taxon>Eukaryota</taxon>
        <taxon>Fungi</taxon>
        <taxon>Dikarya</taxon>
        <taxon>Ascomycota</taxon>
        <taxon>Pezizomycotina</taxon>
        <taxon>Sordariomycetes</taxon>
        <taxon>Hypocreomycetidae</taxon>
        <taxon>Hypocreales</taxon>
        <taxon>Nectriaceae</taxon>
        <taxon>Fusarium</taxon>
        <taxon>Fusarium decemcellulare species complex</taxon>
    </lineage>
</organism>
<dbReference type="GO" id="GO:0004497">
    <property type="term" value="F:monooxygenase activity"/>
    <property type="evidence" value="ECO:0007669"/>
    <property type="project" value="UniProtKB-KW"/>
</dbReference>
<dbReference type="EMBL" id="JAADYS010000909">
    <property type="protein sequence ID" value="KAF4466243.1"/>
    <property type="molecule type" value="Genomic_DNA"/>
</dbReference>
<dbReference type="AlphaFoldDB" id="A0A8H4LEK2"/>
<keyword evidence="11" id="KW-1185">Reference proteome</keyword>
<comment type="caution">
    <text evidence="10">The sequence shown here is derived from an EMBL/GenBank/DDBJ whole genome shotgun (WGS) entry which is preliminary data.</text>
</comment>
<evidence type="ECO:0000256" key="6">
    <source>
        <dbReference type="ARBA" id="ARBA00023004"/>
    </source>
</evidence>
<dbReference type="OrthoDB" id="1470350at2759"/>
<dbReference type="PANTHER" id="PTHR24305:SF237">
    <property type="entry name" value="CYTOCHROME P450 MONOOXYGENASE ATNE-RELATED"/>
    <property type="match status" value="1"/>
</dbReference>
<dbReference type="Proteomes" id="UP000554235">
    <property type="component" value="Unassembled WGS sequence"/>
</dbReference>
<dbReference type="GO" id="GO:0020037">
    <property type="term" value="F:heme binding"/>
    <property type="evidence" value="ECO:0007669"/>
    <property type="project" value="InterPro"/>
</dbReference>
<dbReference type="PANTHER" id="PTHR24305">
    <property type="entry name" value="CYTOCHROME P450"/>
    <property type="match status" value="1"/>
</dbReference>
<dbReference type="GO" id="GO:0016705">
    <property type="term" value="F:oxidoreductase activity, acting on paired donors, with incorporation or reduction of molecular oxygen"/>
    <property type="evidence" value="ECO:0007669"/>
    <property type="project" value="InterPro"/>
</dbReference>
<evidence type="ECO:0000256" key="8">
    <source>
        <dbReference type="PIRSR" id="PIRSR602401-1"/>
    </source>
</evidence>
<evidence type="ECO:0000256" key="3">
    <source>
        <dbReference type="ARBA" id="ARBA00022617"/>
    </source>
</evidence>
<evidence type="ECO:0000313" key="10">
    <source>
        <dbReference type="EMBL" id="KAF4466243.1"/>
    </source>
</evidence>
<name>A0A8H4LEK2_9HYPO</name>
<dbReference type="InterPro" id="IPR050121">
    <property type="entry name" value="Cytochrome_P450_monoxygenase"/>
</dbReference>
<dbReference type="InterPro" id="IPR001128">
    <property type="entry name" value="Cyt_P450"/>
</dbReference>
<keyword evidence="3 8" id="KW-0349">Heme</keyword>
<keyword evidence="6 8" id="KW-0408">Iron</keyword>
<comment type="cofactor">
    <cofactor evidence="1 8">
        <name>heme</name>
        <dbReference type="ChEBI" id="CHEBI:30413"/>
    </cofactor>
</comment>
<dbReference type="PRINTS" id="PR00463">
    <property type="entry name" value="EP450I"/>
</dbReference>
<gene>
    <name evidence="10" type="ORF">FALBO_6901</name>
</gene>
<keyword evidence="7 9" id="KW-0503">Monooxygenase</keyword>
<evidence type="ECO:0000256" key="7">
    <source>
        <dbReference type="ARBA" id="ARBA00023033"/>
    </source>
</evidence>
<dbReference type="GO" id="GO:0005506">
    <property type="term" value="F:iron ion binding"/>
    <property type="evidence" value="ECO:0007669"/>
    <property type="project" value="InterPro"/>
</dbReference>
<evidence type="ECO:0000256" key="5">
    <source>
        <dbReference type="ARBA" id="ARBA00023002"/>
    </source>
</evidence>
<evidence type="ECO:0000313" key="11">
    <source>
        <dbReference type="Proteomes" id="UP000554235"/>
    </source>
</evidence>
<dbReference type="PROSITE" id="PS00086">
    <property type="entry name" value="CYTOCHROME_P450"/>
    <property type="match status" value="1"/>
</dbReference>
<keyword evidence="5 9" id="KW-0560">Oxidoreductase</keyword>
<reference evidence="10 11" key="1">
    <citation type="submission" date="2020-01" db="EMBL/GenBank/DDBJ databases">
        <title>Identification and distribution of gene clusters putatively required for synthesis of sphingolipid metabolism inhibitors in phylogenetically diverse species of the filamentous fungus Fusarium.</title>
        <authorList>
            <person name="Kim H.-S."/>
            <person name="Busman M."/>
            <person name="Brown D.W."/>
            <person name="Divon H."/>
            <person name="Uhlig S."/>
            <person name="Proctor R.H."/>
        </authorList>
    </citation>
    <scope>NUCLEOTIDE SEQUENCE [LARGE SCALE GENOMIC DNA]</scope>
    <source>
        <strain evidence="10 11">NRRL 20459</strain>
    </source>
</reference>
<evidence type="ECO:0000256" key="9">
    <source>
        <dbReference type="RuleBase" id="RU000461"/>
    </source>
</evidence>
<dbReference type="InterPro" id="IPR017972">
    <property type="entry name" value="Cyt_P450_CS"/>
</dbReference>
<dbReference type="PRINTS" id="PR00385">
    <property type="entry name" value="P450"/>
</dbReference>
<dbReference type="SUPFAM" id="SSF48264">
    <property type="entry name" value="Cytochrome P450"/>
    <property type="match status" value="1"/>
</dbReference>
<dbReference type="Gene3D" id="1.10.630.10">
    <property type="entry name" value="Cytochrome P450"/>
    <property type="match status" value="1"/>
</dbReference>
<dbReference type="Pfam" id="PF00067">
    <property type="entry name" value="p450"/>
    <property type="match status" value="1"/>
</dbReference>
<evidence type="ECO:0000256" key="4">
    <source>
        <dbReference type="ARBA" id="ARBA00022723"/>
    </source>
</evidence>
<feature type="binding site" description="axial binding residue" evidence="8">
    <location>
        <position position="448"/>
    </location>
    <ligand>
        <name>heme</name>
        <dbReference type="ChEBI" id="CHEBI:30413"/>
    </ligand>
    <ligandPart>
        <name>Fe</name>
        <dbReference type="ChEBI" id="CHEBI:18248"/>
    </ligandPart>
</feature>
<comment type="similarity">
    <text evidence="2 9">Belongs to the cytochrome P450 family.</text>
</comment>
<keyword evidence="4 8" id="KW-0479">Metal-binding</keyword>
<evidence type="ECO:0000256" key="2">
    <source>
        <dbReference type="ARBA" id="ARBA00010617"/>
    </source>
</evidence>
<evidence type="ECO:0000256" key="1">
    <source>
        <dbReference type="ARBA" id="ARBA00001971"/>
    </source>
</evidence>
<accession>A0A8H4LEK2</accession>
<dbReference type="InterPro" id="IPR036396">
    <property type="entry name" value="Cyt_P450_sf"/>
</dbReference>
<protein>
    <submittedName>
        <fullName evidence="10">Cytochrome P450</fullName>
    </submittedName>
</protein>